<evidence type="ECO:0000256" key="1">
    <source>
        <dbReference type="SAM" id="MobiDB-lite"/>
    </source>
</evidence>
<protein>
    <submittedName>
        <fullName evidence="2">Uncharacterized protein</fullName>
    </submittedName>
</protein>
<proteinExistence type="predicted"/>
<keyword evidence="3" id="KW-1185">Reference proteome</keyword>
<evidence type="ECO:0000313" key="2">
    <source>
        <dbReference type="EMBL" id="KLT45248.1"/>
    </source>
</evidence>
<dbReference type="Proteomes" id="UP000053611">
    <property type="component" value="Unassembled WGS sequence"/>
</dbReference>
<organism evidence="2 3">
    <name type="scientific">Cutaneotrichosporon oleaginosum</name>
    <dbReference type="NCBI Taxonomy" id="879819"/>
    <lineage>
        <taxon>Eukaryota</taxon>
        <taxon>Fungi</taxon>
        <taxon>Dikarya</taxon>
        <taxon>Basidiomycota</taxon>
        <taxon>Agaricomycotina</taxon>
        <taxon>Tremellomycetes</taxon>
        <taxon>Trichosporonales</taxon>
        <taxon>Trichosporonaceae</taxon>
        <taxon>Cutaneotrichosporon</taxon>
    </lineage>
</organism>
<feature type="region of interest" description="Disordered" evidence="1">
    <location>
        <begin position="32"/>
        <end position="193"/>
    </location>
</feature>
<gene>
    <name evidence="2" type="ORF">CC85DRAFT_153653</name>
</gene>
<feature type="compositionally biased region" description="Low complexity" evidence="1">
    <location>
        <begin position="166"/>
        <end position="178"/>
    </location>
</feature>
<feature type="compositionally biased region" description="Polar residues" evidence="1">
    <location>
        <begin position="36"/>
        <end position="49"/>
    </location>
</feature>
<feature type="compositionally biased region" description="Pro residues" evidence="1">
    <location>
        <begin position="105"/>
        <end position="114"/>
    </location>
</feature>
<dbReference type="OrthoDB" id="2596595at2759"/>
<dbReference type="AlphaFoldDB" id="A0A0J0XW35"/>
<feature type="compositionally biased region" description="Low complexity" evidence="1">
    <location>
        <begin position="90"/>
        <end position="104"/>
    </location>
</feature>
<dbReference type="RefSeq" id="XP_018281739.1">
    <property type="nucleotide sequence ID" value="XM_018419603.1"/>
</dbReference>
<evidence type="ECO:0000313" key="3">
    <source>
        <dbReference type="Proteomes" id="UP000053611"/>
    </source>
</evidence>
<feature type="compositionally biased region" description="Low complexity" evidence="1">
    <location>
        <begin position="115"/>
        <end position="126"/>
    </location>
</feature>
<dbReference type="GeneID" id="28980206"/>
<reference evidence="2 3" key="1">
    <citation type="submission" date="2015-03" db="EMBL/GenBank/DDBJ databases">
        <title>Genomics and transcriptomics of the oil-accumulating basidiomycete yeast T. oleaginosus allow insights into substrate utilization and the diverse evolutionary trajectories of mating systems in fungi.</title>
        <authorList>
            <consortium name="DOE Joint Genome Institute"/>
            <person name="Kourist R."/>
            <person name="Kracht O."/>
            <person name="Bracharz F."/>
            <person name="Lipzen A."/>
            <person name="Nolan M."/>
            <person name="Ohm R."/>
            <person name="Grigoriev I."/>
            <person name="Sun S."/>
            <person name="Heitman J."/>
            <person name="Bruck T."/>
            <person name="Nowrousian M."/>
        </authorList>
    </citation>
    <scope>NUCLEOTIDE SEQUENCE [LARGE SCALE GENOMIC DNA]</scope>
    <source>
        <strain evidence="2 3">IBC0246</strain>
    </source>
</reference>
<accession>A0A0J0XW35</accession>
<name>A0A0J0XW35_9TREE</name>
<sequence>MGWLDVFCCWRRADAGVSDSETEVLVAPARARGRGTSVTSQDGYGTMSMSVGAPRASRVTDAQKERMAEISRAAGSHMRPIDGYTGTGRSVSPLSESSASSRTPSPSPPRPESSPPGGIISPAHSATSRRSRASSSRHSFGSRPRVVSAPDEVVHKSIFDGLAPASRSQPSSRRSSGSSKKKKRRVSGAGPKP</sequence>
<dbReference type="EMBL" id="KQ087182">
    <property type="protein sequence ID" value="KLT45248.1"/>
    <property type="molecule type" value="Genomic_DNA"/>
</dbReference>
<feature type="compositionally biased region" description="Low complexity" evidence="1">
    <location>
        <begin position="133"/>
        <end position="145"/>
    </location>
</feature>